<dbReference type="CDD" id="cd00190">
    <property type="entry name" value="Tryp_SPc"/>
    <property type="match status" value="1"/>
</dbReference>
<keyword evidence="6 9" id="KW-0788">Thiol protease</keyword>
<dbReference type="InterPro" id="IPR043504">
    <property type="entry name" value="Peptidase_S1_PA_chymotrypsin"/>
</dbReference>
<gene>
    <name evidence="15" type="ORF">C7M84_001471</name>
</gene>
<feature type="region of interest" description="Disordered" evidence="11">
    <location>
        <begin position="528"/>
        <end position="747"/>
    </location>
</feature>
<dbReference type="GO" id="GO:0016579">
    <property type="term" value="P:protein deubiquitination"/>
    <property type="evidence" value="ECO:0007669"/>
    <property type="project" value="TreeGrafter"/>
</dbReference>
<keyword evidence="5 9" id="KW-0378">Hydrolase</keyword>
<comment type="subunit">
    <text evidence="8">Catalytic component of the polycomb repressive deubiquitinase (PR-DUB) complex, at least composed of caly/calypso, Asx and sba (MBD5/6 homolog). The PR-DUB complex associates with nucleosomes to mediate deubiquitination of histone H2AK118ub1 substrates; the association requires the positively charged C-terminal tail of caly, probably due to direct binding of DNA. Interacts (via ULD domain) with Asx (via DEUBAD domain); the interaction produces a stable heterodimer with a composite binding site for ubiquitin. Homodimerizes (via coiled-coil hinge-region between the UCH and ULD domains) to mediate assembly of 2 copies of the caly-Asx heterodimer into a bisymmetric tetramer; dimerization enhances PR-DUB association with nucleosomes.</text>
</comment>
<dbReference type="Gene3D" id="3.40.532.10">
    <property type="entry name" value="Peptidase C12, ubiquitin carboxyl-terminal hydrolase"/>
    <property type="match status" value="1"/>
</dbReference>
<feature type="chain" id="PRO_5043926991" description="Ubiquitin carboxyl-terminal hydrolase" evidence="12">
    <location>
        <begin position="24"/>
        <end position="1462"/>
    </location>
</feature>
<keyword evidence="4 9" id="KW-0833">Ubl conjugation pathway</keyword>
<dbReference type="InterPro" id="IPR041507">
    <property type="entry name" value="UCH_C"/>
</dbReference>
<dbReference type="FunFam" id="3.40.532.10:FF:000009">
    <property type="entry name" value="Ubiquitin carboxyl-terminal hydrolase"/>
    <property type="match status" value="1"/>
</dbReference>
<dbReference type="OrthoDB" id="1924260at2759"/>
<feature type="region of interest" description="Disordered" evidence="11">
    <location>
        <begin position="280"/>
        <end position="310"/>
    </location>
</feature>
<evidence type="ECO:0000256" key="11">
    <source>
        <dbReference type="SAM" id="MobiDB-lite"/>
    </source>
</evidence>
<feature type="compositionally biased region" description="Polar residues" evidence="11">
    <location>
        <begin position="403"/>
        <end position="420"/>
    </location>
</feature>
<feature type="compositionally biased region" description="Pro residues" evidence="11">
    <location>
        <begin position="776"/>
        <end position="788"/>
    </location>
</feature>
<dbReference type="Proteomes" id="UP000283509">
    <property type="component" value="Unassembled WGS sequence"/>
</dbReference>
<feature type="region of interest" description="Disordered" evidence="11">
    <location>
        <begin position="51"/>
        <end position="95"/>
    </location>
</feature>
<evidence type="ECO:0000256" key="4">
    <source>
        <dbReference type="ARBA" id="ARBA00022786"/>
    </source>
</evidence>
<feature type="compositionally biased region" description="Polar residues" evidence="11">
    <location>
        <begin position="432"/>
        <end position="449"/>
    </location>
</feature>
<dbReference type="EC" id="3.4.19.12" evidence="10"/>
<comment type="function">
    <text evidence="7">Catalytic component of the polycomb repressive deubiquitinase (PR-DUB) complex, a complex that specifically mediates deubiquitination of histone H2A monoubiquitinated at 'Lys-119' (H2AK118ub1). Mediates bisymmetric organization of the PR-DUB complex and is involved in association with nucleosomes to mediate deubiquitination. Does not deubiquitinate monoubiquitinated histone H2B. Required to maintain the transcriptionally repressive state of homeotic genes throughout development. The PR-DUB complex has weak or no activity toward 'Lys-48'- and 'Lys-63'-linked polyubiquitin chains. Polycomb group (PcG) protein.</text>
</comment>
<dbReference type="PRINTS" id="PR00707">
    <property type="entry name" value="UBCTHYDRLASE"/>
</dbReference>
<organism evidence="15 16">
    <name type="scientific">Penaeus vannamei</name>
    <name type="common">Whiteleg shrimp</name>
    <name type="synonym">Litopenaeus vannamei</name>
    <dbReference type="NCBI Taxonomy" id="6689"/>
    <lineage>
        <taxon>Eukaryota</taxon>
        <taxon>Metazoa</taxon>
        <taxon>Ecdysozoa</taxon>
        <taxon>Arthropoda</taxon>
        <taxon>Crustacea</taxon>
        <taxon>Multicrustacea</taxon>
        <taxon>Malacostraca</taxon>
        <taxon>Eumalacostraca</taxon>
        <taxon>Eucarida</taxon>
        <taxon>Decapoda</taxon>
        <taxon>Dendrobranchiata</taxon>
        <taxon>Penaeoidea</taxon>
        <taxon>Penaeidae</taxon>
        <taxon>Penaeus</taxon>
    </lineage>
</organism>
<keyword evidence="16" id="KW-1185">Reference proteome</keyword>
<dbReference type="GO" id="GO:0006511">
    <property type="term" value="P:ubiquitin-dependent protein catabolic process"/>
    <property type="evidence" value="ECO:0007669"/>
    <property type="project" value="UniProtKB-UniRule"/>
</dbReference>
<dbReference type="CDD" id="cd09617">
    <property type="entry name" value="Peptidase_C12_UCH37_BAP1"/>
    <property type="match status" value="1"/>
</dbReference>
<dbReference type="PROSITE" id="PS52048">
    <property type="entry name" value="UCH_DOMAIN"/>
    <property type="match status" value="1"/>
</dbReference>
<accession>A0A3R7PA29</accession>
<dbReference type="InterPro" id="IPR001578">
    <property type="entry name" value="Peptidase_C12_UCH"/>
</dbReference>
<feature type="site" description="Transition state stabilizer" evidence="9">
    <location>
        <position position="1214"/>
    </location>
</feature>
<dbReference type="Pfam" id="PF00089">
    <property type="entry name" value="Trypsin"/>
    <property type="match status" value="1"/>
</dbReference>
<dbReference type="EMBL" id="QCYY01001186">
    <property type="protein sequence ID" value="ROT79798.1"/>
    <property type="molecule type" value="Genomic_DNA"/>
</dbReference>
<dbReference type="PROSITE" id="PS50240">
    <property type="entry name" value="TRYPSIN_DOM"/>
    <property type="match status" value="1"/>
</dbReference>
<evidence type="ECO:0000313" key="15">
    <source>
        <dbReference type="EMBL" id="ROT79798.1"/>
    </source>
</evidence>
<evidence type="ECO:0000256" key="7">
    <source>
        <dbReference type="ARBA" id="ARBA00046227"/>
    </source>
</evidence>
<comment type="caution">
    <text evidence="15">The sequence shown here is derived from an EMBL/GenBank/DDBJ whole genome shotgun (WGS) entry which is preliminary data.</text>
</comment>
<feature type="region of interest" description="Disordered" evidence="11">
    <location>
        <begin position="871"/>
        <end position="921"/>
    </location>
</feature>
<dbReference type="InterPro" id="IPR038765">
    <property type="entry name" value="Papain-like_cys_pep_sf"/>
</dbReference>
<dbReference type="PANTHER" id="PTHR10589:SF16">
    <property type="entry name" value="UBIQUITIN CARBOXYL-TERMINAL HYDROLASE ISOZYME L5"/>
    <property type="match status" value="1"/>
</dbReference>
<dbReference type="SUPFAM" id="SSF50494">
    <property type="entry name" value="Trypsin-like serine proteases"/>
    <property type="match status" value="1"/>
</dbReference>
<feature type="active site" description="Nucleophile" evidence="9">
    <location>
        <position position="1220"/>
    </location>
</feature>
<protein>
    <recommendedName>
        <fullName evidence="10">Ubiquitin carboxyl-terminal hydrolase</fullName>
        <ecNumber evidence="10">3.4.19.12</ecNumber>
    </recommendedName>
</protein>
<dbReference type="SUPFAM" id="SSF54001">
    <property type="entry name" value="Cysteine proteinases"/>
    <property type="match status" value="1"/>
</dbReference>
<dbReference type="PROSITE" id="PS52049">
    <property type="entry name" value="ULD"/>
    <property type="match status" value="1"/>
</dbReference>
<feature type="domain" description="UCH catalytic" evidence="14">
    <location>
        <begin position="1136"/>
        <end position="1358"/>
    </location>
</feature>
<dbReference type="GO" id="GO:0005737">
    <property type="term" value="C:cytoplasm"/>
    <property type="evidence" value="ECO:0007669"/>
    <property type="project" value="TreeGrafter"/>
</dbReference>
<keyword evidence="3 9" id="KW-0645">Protease</keyword>
<evidence type="ECO:0000256" key="3">
    <source>
        <dbReference type="ARBA" id="ARBA00022670"/>
    </source>
</evidence>
<evidence type="ECO:0000256" key="1">
    <source>
        <dbReference type="ARBA" id="ARBA00000707"/>
    </source>
</evidence>
<feature type="compositionally biased region" description="Basic and acidic residues" evidence="11">
    <location>
        <begin position="718"/>
        <end position="728"/>
    </location>
</feature>
<feature type="active site" description="Proton donor" evidence="9">
    <location>
        <position position="1296"/>
    </location>
</feature>
<feature type="signal peptide" evidence="12">
    <location>
        <begin position="1"/>
        <end position="23"/>
    </location>
</feature>
<evidence type="ECO:0000256" key="2">
    <source>
        <dbReference type="ARBA" id="ARBA00009326"/>
    </source>
</evidence>
<sequence length="1462" mass="160666">MSVAVYLVMVGAVSANLVPYTLGGTTIMVDSSVLGYNSPLLMYLREGMPHRRNSDEVTDNAEAADTEWSETKAGAETEAVSPSEPPTEDAEPDTQASNIFTNQYGFIKDENGNLNIDVYPTSQSWDWENQDVLPSAHGSLYYAVQTPDAAHVSQKIHNIVTTLNQNNAGVKLNDRAPVDAFPILPARPGDVPPVLSESGFAGVSVMHKVPQDTEPYDESTTNTGNFNLYVDGDPIESATPEGGVYQYEDQIIFEPPAFPPLNSWANVDHRVPQEDPSVHAATGLQLGSPHAAPLAPSDLHRPGHDSSGAPEQIAEQFSDSLFTAADEDQAENVRDESSVTSATQAADVGLGVTQLTEVTQDAPTIVSPTHITDAREGVSTTSDVPSVSQGSDIITEAAIESTSEVQGTVQSEVSGISSQQTEEDALIEASVANPTQSSAQGQEEATENPQNRDDDFGDKVSTIPDVLETTETSSEVNTTFLVDEFLLQKEEEFKLKEEKEKQAMLAEQQAHLALELAMADLFSDFTKDEKTNQSESDTDGTGGDLSKSDVDSEKVENPLFITTTETTSSDLLDESDQRADSQLQEAKTDIPDIYQTTTESRQTDDNQETQVDEQIAQVTRVDEQSTNDQETNVDDCVDSTVHQPTLERESDMGQDAQDEQLGTTQGALVEALSDDLQEKQADDQPVTTQGTVDRESGDIQETQLEDQAVTTQAPQAEGRPDDIQKAQLDDSQITLFDGRPDTSQQTRVDGQLSAFPATLEKEKPDSTEGTLEIRPLPSPAAKPVPAEPIPYADNPSLLSDFPPTREEPASSQADLHYSPAAGVDLRPITLDQANGVYVNGVKVYNERHNPPGPESSLISWYDRDPITIFDPHHHSTKVTGAPEKSGPPNPQDNDIQTGGGGIPGHQPPRLDADDDDDGFLPDEELNSTVSLKLNGAVFHAANPSLIQKSTCSCGLRFNTKIVGGDVTDIAKNSPENLVVRVGETSRTGPAETIDVLEIKVHEQYTYQSIVAYDIALLKLAWPIEFSESVLPVCLPDSKKKYSNRNAVVTGWGRDGADGDIQQELHEVTVTVYSTKKCRKKSDYQKDEVHKDIGDSGGPLVILEGEFYRQIGVVSWGIGCAEKDYPGIYTRVSSYMKWIKDHTQDEHPGVFTDLINKFGVKGVQVEELWSLDEESFAKLKPVHGLIFLFKWQQEEQPSGTVVQDNRLDKIFFAKQMINNACATQAILSILLNTKHQDVQLGPTLSEFKEFTQTFDAHMKGLALSNSDTIRNVHNSFARQTLFEFESKQPSEDDDVYHFIGYIPVEGRLYELDGLKDGPIDLGPISPGTDWLTVVQPVIQQRIQKFGEGEIHFNLMALVSDRKMVIERSIAQLQKQIEESGMDTSVHEEELAQLRASLESEEGKRSRWQVENIRRKHNYLPLIVNMMKILAEEGKLLPIYHAAREKARARHEKEKERKKEKASA</sequence>
<dbReference type="SMR" id="A0A3R7PA29"/>
<dbReference type="SMART" id="SM00020">
    <property type="entry name" value="Tryp_SPc"/>
    <property type="match status" value="1"/>
</dbReference>
<dbReference type="Pfam" id="PF18031">
    <property type="entry name" value="UCH_C"/>
    <property type="match status" value="1"/>
</dbReference>
<dbReference type="InterPro" id="IPR009003">
    <property type="entry name" value="Peptidase_S1_PA"/>
</dbReference>
<proteinExistence type="inferred from homology"/>
<evidence type="ECO:0000256" key="8">
    <source>
        <dbReference type="ARBA" id="ARBA00049710"/>
    </source>
</evidence>
<comment type="similarity">
    <text evidence="2 9 10">Belongs to the peptidase C12 family.</text>
</comment>
<evidence type="ECO:0000256" key="5">
    <source>
        <dbReference type="ARBA" id="ARBA00022801"/>
    </source>
</evidence>
<feature type="region of interest" description="Disordered" evidence="11">
    <location>
        <begin position="760"/>
        <end position="812"/>
    </location>
</feature>
<dbReference type="InterPro" id="IPR036959">
    <property type="entry name" value="Peptidase_C12_UCH_sf"/>
</dbReference>
<dbReference type="GO" id="GO:0004252">
    <property type="term" value="F:serine-type endopeptidase activity"/>
    <property type="evidence" value="ECO:0007669"/>
    <property type="project" value="InterPro"/>
</dbReference>
<feature type="site" description="Important for enzyme activity" evidence="9">
    <location>
        <position position="1311"/>
    </location>
</feature>
<evidence type="ECO:0000256" key="6">
    <source>
        <dbReference type="ARBA" id="ARBA00022807"/>
    </source>
</evidence>
<dbReference type="Gene3D" id="1.20.58.860">
    <property type="match status" value="1"/>
</dbReference>
<dbReference type="STRING" id="6689.A0A3R7PA29"/>
<dbReference type="Pfam" id="PF01088">
    <property type="entry name" value="Peptidase_C12"/>
    <property type="match status" value="1"/>
</dbReference>
<feature type="compositionally biased region" description="Acidic residues" evidence="11">
    <location>
        <begin position="912"/>
        <end position="921"/>
    </location>
</feature>
<evidence type="ECO:0000259" key="14">
    <source>
        <dbReference type="PROSITE" id="PS52048"/>
    </source>
</evidence>
<feature type="compositionally biased region" description="Basic and acidic residues" evidence="11">
    <location>
        <begin position="546"/>
        <end position="556"/>
    </location>
</feature>
<dbReference type="Gene3D" id="2.40.10.10">
    <property type="entry name" value="Trypsin-like serine proteases"/>
    <property type="match status" value="1"/>
</dbReference>
<dbReference type="InterPro" id="IPR001254">
    <property type="entry name" value="Trypsin_dom"/>
</dbReference>
<feature type="domain" description="Peptidase S1" evidence="13">
    <location>
        <begin position="896"/>
        <end position="1143"/>
    </location>
</feature>
<dbReference type="PANTHER" id="PTHR10589">
    <property type="entry name" value="UBIQUITIN CARBOXYL-TERMINAL HYDROLASE"/>
    <property type="match status" value="1"/>
</dbReference>
<evidence type="ECO:0000256" key="12">
    <source>
        <dbReference type="SAM" id="SignalP"/>
    </source>
</evidence>
<comment type="catalytic activity">
    <reaction evidence="1 9 10">
        <text>Thiol-dependent hydrolysis of ester, thioester, amide, peptide and isopeptide bonds formed by the C-terminal Gly of ubiquitin (a 76-residue protein attached to proteins as an intracellular targeting signal).</text>
        <dbReference type="EC" id="3.4.19.12"/>
    </reaction>
</comment>
<evidence type="ECO:0000256" key="10">
    <source>
        <dbReference type="RuleBase" id="RU361215"/>
    </source>
</evidence>
<evidence type="ECO:0000259" key="13">
    <source>
        <dbReference type="PROSITE" id="PS50240"/>
    </source>
</evidence>
<feature type="compositionally biased region" description="Acidic residues" evidence="11">
    <location>
        <begin position="56"/>
        <end position="68"/>
    </location>
</feature>
<reference evidence="15 16" key="1">
    <citation type="submission" date="2018-04" db="EMBL/GenBank/DDBJ databases">
        <authorList>
            <person name="Zhang X."/>
            <person name="Yuan J."/>
            <person name="Li F."/>
            <person name="Xiang J."/>
        </authorList>
    </citation>
    <scope>NUCLEOTIDE SEQUENCE [LARGE SCALE GENOMIC DNA]</scope>
    <source>
        <tissue evidence="15">Muscle</tissue>
    </source>
</reference>
<name>A0A3R7PA29_PENVA</name>
<keyword evidence="12" id="KW-0732">Signal</keyword>
<reference evidence="15 16" key="2">
    <citation type="submission" date="2019-01" db="EMBL/GenBank/DDBJ databases">
        <title>The decoding of complex shrimp genome reveals the adaptation for benthos swimmer, frequently molting mechanism and breeding impact on genome.</title>
        <authorList>
            <person name="Sun Y."/>
            <person name="Gao Y."/>
            <person name="Yu Y."/>
        </authorList>
    </citation>
    <scope>NUCLEOTIDE SEQUENCE [LARGE SCALE GENOMIC DNA]</scope>
    <source>
        <tissue evidence="15">Muscle</tissue>
    </source>
</reference>
<evidence type="ECO:0000313" key="16">
    <source>
        <dbReference type="Proteomes" id="UP000283509"/>
    </source>
</evidence>
<evidence type="ECO:0000256" key="9">
    <source>
        <dbReference type="PROSITE-ProRule" id="PRU01393"/>
    </source>
</evidence>
<dbReference type="GO" id="GO:0004843">
    <property type="term" value="F:cysteine-type deubiquitinase activity"/>
    <property type="evidence" value="ECO:0007669"/>
    <property type="project" value="UniProtKB-UniRule"/>
</dbReference>
<feature type="region of interest" description="Disordered" evidence="11">
    <location>
        <begin position="403"/>
        <end position="460"/>
    </location>
</feature>